<proteinExistence type="predicted"/>
<sequence length="462" mass="51451">MSLLGRPEAVASAITLVVLNSAQLEGRSTSSHVFTTAGGTLGSGVNDNWLLQDYTGRIRPAHAEIRLFDGQFCLIDRSGHTFINQATLPLGRDRRVALRDRDELFLGEYRVRVYLGDRQAGLPGSQPLAALIDMDAERETLAEQGEMENQTTRLTPSVAPRRDDPLAALQAVTPGAGRHDPLMALAHGSEKNTTDESLSSALEEPLQAEVMAHDRQVRRTSTPQNERDEDDITMSRDRDAELLDGLERSVGEQLEERWQESLPASIGVAGSDPLLRALGAELHFADSEEQLHFISEAGQTLRAAIEGLQALHRAQDDSRYPLRDRRLQPIEDNPLRLGQPYRDTVETLFSARRSPVHLSAPAAVSECLTHQGQHQAAVEEAIGEALQAILDAFAPDALLKRFHAYRGTSGRLTDEGGWAWEMYHHYYQELNSNRQQGFAKLFWEVFEQAYDQSVRHQQRASK</sequence>
<organism evidence="3 4">
    <name type="scientific">Candidatus Halomonas stercoripullorum</name>
    <dbReference type="NCBI Taxonomy" id="2838617"/>
    <lineage>
        <taxon>Bacteria</taxon>
        <taxon>Pseudomonadati</taxon>
        <taxon>Pseudomonadota</taxon>
        <taxon>Gammaproteobacteria</taxon>
        <taxon>Oceanospirillales</taxon>
        <taxon>Halomonadaceae</taxon>
        <taxon>Halomonas</taxon>
    </lineage>
</organism>
<accession>A0A9D2B6R0</accession>
<dbReference type="Proteomes" id="UP000824248">
    <property type="component" value="Unassembled WGS sequence"/>
</dbReference>
<comment type="caution">
    <text evidence="3">The sequence shown here is derived from an EMBL/GenBank/DDBJ whole genome shotgun (WGS) entry which is preliminary data.</text>
</comment>
<name>A0A9D2B6R0_9GAMM</name>
<evidence type="ECO:0000313" key="4">
    <source>
        <dbReference type="Proteomes" id="UP000824248"/>
    </source>
</evidence>
<evidence type="ECO:0000256" key="1">
    <source>
        <dbReference type="SAM" id="MobiDB-lite"/>
    </source>
</evidence>
<feature type="domain" description="Type VI secretion system FHA" evidence="2">
    <location>
        <begin position="277"/>
        <end position="452"/>
    </location>
</feature>
<protein>
    <submittedName>
        <fullName evidence="3">Type VI secretion system-associated FHA domain protein TagH</fullName>
    </submittedName>
</protein>
<dbReference type="EMBL" id="DXFC01000288">
    <property type="protein sequence ID" value="HIX62484.1"/>
    <property type="molecule type" value="Genomic_DNA"/>
</dbReference>
<reference evidence="3" key="2">
    <citation type="submission" date="2021-04" db="EMBL/GenBank/DDBJ databases">
        <authorList>
            <person name="Gilroy R."/>
        </authorList>
    </citation>
    <scope>NUCLEOTIDE SEQUENCE</scope>
    <source>
        <strain evidence="3">1193</strain>
    </source>
</reference>
<dbReference type="InterPro" id="IPR046883">
    <property type="entry name" value="T6SS_FHA_C"/>
</dbReference>
<dbReference type="Pfam" id="PF20232">
    <property type="entry name" value="T6SS_FHA_C"/>
    <property type="match status" value="1"/>
</dbReference>
<dbReference type="InterPro" id="IPR017735">
    <property type="entry name" value="T6SS_FHA"/>
</dbReference>
<dbReference type="AlphaFoldDB" id="A0A9D2B6R0"/>
<evidence type="ECO:0000259" key="2">
    <source>
        <dbReference type="Pfam" id="PF20232"/>
    </source>
</evidence>
<dbReference type="SUPFAM" id="SSF49879">
    <property type="entry name" value="SMAD/FHA domain"/>
    <property type="match status" value="1"/>
</dbReference>
<gene>
    <name evidence="3" type="primary">tagH</name>
    <name evidence="3" type="ORF">H9854_09665</name>
</gene>
<evidence type="ECO:0000313" key="3">
    <source>
        <dbReference type="EMBL" id="HIX62484.1"/>
    </source>
</evidence>
<dbReference type="InterPro" id="IPR008984">
    <property type="entry name" value="SMAD_FHA_dom_sf"/>
</dbReference>
<dbReference type="CDD" id="cd00060">
    <property type="entry name" value="FHA"/>
    <property type="match status" value="1"/>
</dbReference>
<dbReference type="Gene3D" id="2.60.200.20">
    <property type="match status" value="1"/>
</dbReference>
<reference evidence="3" key="1">
    <citation type="journal article" date="2021" name="PeerJ">
        <title>Extensive microbial diversity within the chicken gut microbiome revealed by metagenomics and culture.</title>
        <authorList>
            <person name="Gilroy R."/>
            <person name="Ravi A."/>
            <person name="Getino M."/>
            <person name="Pursley I."/>
            <person name="Horton D.L."/>
            <person name="Alikhan N.F."/>
            <person name="Baker D."/>
            <person name="Gharbi K."/>
            <person name="Hall N."/>
            <person name="Watson M."/>
            <person name="Adriaenssens E.M."/>
            <person name="Foster-Nyarko E."/>
            <person name="Jarju S."/>
            <person name="Secka A."/>
            <person name="Antonio M."/>
            <person name="Oren A."/>
            <person name="Chaudhuri R.R."/>
            <person name="La Ragione R."/>
            <person name="Hildebrand F."/>
            <person name="Pallen M.J."/>
        </authorList>
    </citation>
    <scope>NUCLEOTIDE SEQUENCE</scope>
    <source>
        <strain evidence="3">1193</strain>
    </source>
</reference>
<feature type="region of interest" description="Disordered" evidence="1">
    <location>
        <begin position="213"/>
        <end position="235"/>
    </location>
</feature>
<dbReference type="NCBIfam" id="TIGR03354">
    <property type="entry name" value="VI_FHA"/>
    <property type="match status" value="1"/>
</dbReference>